<evidence type="ECO:0000313" key="2">
    <source>
        <dbReference type="EMBL" id="KAJ4119974.1"/>
    </source>
</evidence>
<dbReference type="PANTHER" id="PTHR28152:SF1">
    <property type="entry name" value="HYDROXYACYL-THIOESTER DEHYDRATASE TYPE 2, MITOCHONDRIAL"/>
    <property type="match status" value="1"/>
</dbReference>
<evidence type="ECO:0000259" key="1">
    <source>
        <dbReference type="PROSITE" id="PS51733"/>
    </source>
</evidence>
<reference evidence="2" key="1">
    <citation type="submission" date="2022-09" db="EMBL/GenBank/DDBJ databases">
        <title>Fusarium specimens isolated from Avocado Roots.</title>
        <authorList>
            <person name="Stajich J."/>
            <person name="Roper C."/>
            <person name="Heimlech-Rivalta G."/>
        </authorList>
    </citation>
    <scope>NUCLEOTIDE SEQUENCE</scope>
    <source>
        <strain evidence="2">CF00095</strain>
    </source>
</reference>
<dbReference type="InterPro" id="IPR004143">
    <property type="entry name" value="BPL_LPL_catalytic"/>
</dbReference>
<dbReference type="SUPFAM" id="SSF54637">
    <property type="entry name" value="Thioesterase/thiol ester dehydrase-isomerase"/>
    <property type="match status" value="1"/>
</dbReference>
<name>A0ABQ8R0E4_FUSEQ</name>
<dbReference type="Proteomes" id="UP001152024">
    <property type="component" value="Unassembled WGS sequence"/>
</dbReference>
<gene>
    <name evidence="2" type="ORF">NW768_010564</name>
</gene>
<dbReference type="InterPro" id="IPR029069">
    <property type="entry name" value="HotDog_dom_sf"/>
</dbReference>
<dbReference type="Pfam" id="PF01575">
    <property type="entry name" value="MaoC_dehydratas"/>
    <property type="match status" value="1"/>
</dbReference>
<proteinExistence type="predicted"/>
<dbReference type="PROSITE" id="PS51733">
    <property type="entry name" value="BPL_LPL_CATALYTIC"/>
    <property type="match status" value="1"/>
</dbReference>
<feature type="domain" description="BPL/LPL catalytic" evidence="1">
    <location>
        <begin position="190"/>
        <end position="326"/>
    </location>
</feature>
<dbReference type="InterPro" id="IPR052741">
    <property type="entry name" value="Mitochondrial_HTD2"/>
</dbReference>
<dbReference type="Gene3D" id="3.10.129.10">
    <property type="entry name" value="Hotdog Thioesterase"/>
    <property type="match status" value="1"/>
</dbReference>
<accession>A0ABQ8R0E4</accession>
<comment type="caution">
    <text evidence="2">The sequence shown here is derived from an EMBL/GenBank/DDBJ whole genome shotgun (WGS) entry which is preliminary data.</text>
</comment>
<dbReference type="EMBL" id="JAOQBH010000021">
    <property type="protein sequence ID" value="KAJ4119974.1"/>
    <property type="molecule type" value="Genomic_DNA"/>
</dbReference>
<dbReference type="PANTHER" id="PTHR28152">
    <property type="entry name" value="HYDROXYACYL-THIOESTER DEHYDRATASE TYPE 2, MITOCHONDRIAL"/>
    <property type="match status" value="1"/>
</dbReference>
<organism evidence="2 3">
    <name type="scientific">Fusarium equiseti</name>
    <name type="common">Fusarium scirpi</name>
    <dbReference type="NCBI Taxonomy" id="61235"/>
    <lineage>
        <taxon>Eukaryota</taxon>
        <taxon>Fungi</taxon>
        <taxon>Dikarya</taxon>
        <taxon>Ascomycota</taxon>
        <taxon>Pezizomycotina</taxon>
        <taxon>Sordariomycetes</taxon>
        <taxon>Hypocreomycetidae</taxon>
        <taxon>Hypocreales</taxon>
        <taxon>Nectriaceae</taxon>
        <taxon>Fusarium</taxon>
        <taxon>Fusarium incarnatum-equiseti species complex</taxon>
    </lineage>
</organism>
<evidence type="ECO:0000313" key="3">
    <source>
        <dbReference type="Proteomes" id="UP001152024"/>
    </source>
</evidence>
<sequence length="326" mass="36750">MKPVSLFSRQCGLRLQRGYSTKSPSSIISALKAHPSKIIPDYLTPMPSHLLTTTMNDLLYHSPTTPTISTPPKALPQGHHLVYFPIQLPPSRLIPDGADPDHSPGTPYVRRVWAGGEVTFRGEEMRLDARPVVCREKIQDVSLRGRDGEEKVFVDIWRKYGIGHEVEGREEWDIEERRTLVFMREEKEFASSPARLLKYPHPPTYSVSLTPSPIHLFHFSALSFNAHSIHFDPQFAREVDGHRALLVHGPFTLALMLRVLNDQIGSDASVHKFSYRNYAPLYVNESLNINVRKVSKDEGVEGRWDVWIEGPGGGMAVKGTADIITK</sequence>
<protein>
    <recommendedName>
        <fullName evidence="1">BPL/LPL catalytic domain-containing protein</fullName>
    </recommendedName>
</protein>
<dbReference type="CDD" id="cd03455">
    <property type="entry name" value="SAV4209"/>
    <property type="match status" value="1"/>
</dbReference>
<keyword evidence="3" id="KW-1185">Reference proteome</keyword>
<dbReference type="InterPro" id="IPR002539">
    <property type="entry name" value="MaoC-like_dom"/>
</dbReference>